<comment type="caution">
    <text evidence="3">The sequence shown here is derived from an EMBL/GenBank/DDBJ whole genome shotgun (WGS) entry which is preliminary data.</text>
</comment>
<dbReference type="RefSeq" id="WP_188480234.1">
    <property type="nucleotide sequence ID" value="NZ_BMFC01000001.1"/>
</dbReference>
<reference evidence="4" key="1">
    <citation type="journal article" date="2019" name="Int. J. Syst. Evol. Microbiol.">
        <title>The Global Catalogue of Microorganisms (GCM) 10K type strain sequencing project: providing services to taxonomists for standard genome sequencing and annotation.</title>
        <authorList>
            <consortium name="The Broad Institute Genomics Platform"/>
            <consortium name="The Broad Institute Genome Sequencing Center for Infectious Disease"/>
            <person name="Wu L."/>
            <person name="Ma J."/>
        </authorList>
    </citation>
    <scope>NUCLEOTIDE SEQUENCE [LARGE SCALE GENOMIC DNA]</scope>
    <source>
        <strain evidence="4">CGMCC 1.12478</strain>
    </source>
</reference>
<evidence type="ECO:0000256" key="1">
    <source>
        <dbReference type="ARBA" id="ARBA00022679"/>
    </source>
</evidence>
<evidence type="ECO:0000313" key="4">
    <source>
        <dbReference type="Proteomes" id="UP000645462"/>
    </source>
</evidence>
<accession>A0ABQ1K8R9</accession>
<protein>
    <submittedName>
        <fullName evidence="3">Capsular polysaccharide glycosyltransferase biosynthesis protein</fullName>
    </submittedName>
</protein>
<dbReference type="Proteomes" id="UP000645462">
    <property type="component" value="Unassembled WGS sequence"/>
</dbReference>
<dbReference type="PANTHER" id="PTHR46401">
    <property type="entry name" value="GLYCOSYLTRANSFERASE WBBK-RELATED"/>
    <property type="match status" value="1"/>
</dbReference>
<dbReference type="PANTHER" id="PTHR46401:SF2">
    <property type="entry name" value="GLYCOSYLTRANSFERASE WBBK-RELATED"/>
    <property type="match status" value="1"/>
</dbReference>
<dbReference type="Gene3D" id="3.40.50.2000">
    <property type="entry name" value="Glycogen Phosphorylase B"/>
    <property type="match status" value="1"/>
</dbReference>
<dbReference type="InterPro" id="IPR001296">
    <property type="entry name" value="Glyco_trans_1"/>
</dbReference>
<feature type="domain" description="Glycosyl transferase family 1" evidence="2">
    <location>
        <begin position="235"/>
        <end position="350"/>
    </location>
</feature>
<proteinExistence type="predicted"/>
<keyword evidence="4" id="KW-1185">Reference proteome</keyword>
<evidence type="ECO:0000259" key="2">
    <source>
        <dbReference type="Pfam" id="PF00534"/>
    </source>
</evidence>
<sequence length="405" mass="45841">MQTIAPSPAGAHLLDVTRTVRRAGMRPTGIDRIERAYIDQLIDDPEPLFGLVRTRLGFLLLDKHGCARLLTHCDEPVWTQSDLMSWVSRTKDAARARTESGLRKIALDRALPSGLTRMLRRHLPPGTVYLNVGQSHFNDRVVQALRGCDGLRIGVYLHDTIPLDWPEFQTPKARKAFSAFFAKVDRHADFVLCNSQDTRSHVLSRAQHLDPERVHVLLPGLPDIRLGAPPEGPWTGKPYFLAIGTIEPRKNIGFLLDLWEDFTGDDDPHLILCGRRGWMNEDVFARLDQRPAHVHELAALDDEAMWGLLRDSNGLLFPSRAEGFGYPALEAALLDVPLICNPLPVFEEVLGRIPIYATESDRYAWRKEIEELAQRRRGRSGEQNGTMSLETLTWQAHFNQLFTVF</sequence>
<dbReference type="EMBL" id="BMFC01000001">
    <property type="protein sequence ID" value="GGB90233.1"/>
    <property type="molecule type" value="Genomic_DNA"/>
</dbReference>
<organism evidence="3 4">
    <name type="scientific">Marivita lacus</name>
    <dbReference type="NCBI Taxonomy" id="1323742"/>
    <lineage>
        <taxon>Bacteria</taxon>
        <taxon>Pseudomonadati</taxon>
        <taxon>Pseudomonadota</taxon>
        <taxon>Alphaproteobacteria</taxon>
        <taxon>Rhodobacterales</taxon>
        <taxon>Roseobacteraceae</taxon>
        <taxon>Marivita</taxon>
    </lineage>
</organism>
<name>A0ABQ1K8R9_9RHOB</name>
<gene>
    <name evidence="3" type="primary">wcbB</name>
    <name evidence="3" type="ORF">GCM10011363_03550</name>
</gene>
<dbReference type="Pfam" id="PF00534">
    <property type="entry name" value="Glycos_transf_1"/>
    <property type="match status" value="1"/>
</dbReference>
<keyword evidence="1" id="KW-0808">Transferase</keyword>
<evidence type="ECO:0000313" key="3">
    <source>
        <dbReference type="EMBL" id="GGB90233.1"/>
    </source>
</evidence>
<dbReference type="SUPFAM" id="SSF53756">
    <property type="entry name" value="UDP-Glycosyltransferase/glycogen phosphorylase"/>
    <property type="match status" value="1"/>
</dbReference>